<protein>
    <submittedName>
        <fullName evidence="3">Uncharacterized protein</fullName>
    </submittedName>
</protein>
<gene>
    <name evidence="3" type="ORF">V6N11_076165</name>
</gene>
<sequence length="199" mass="22914">MAPFCVRCLFRRNSNKRFKSRLMNNVKKHKKGGIENIQEKYEKLTVDMKEIREAQRQVREKFEGVANECEELKRETRIIVQQTARTQVKLALMFQIVKASEQADHATVSTLTHLLRIFLHNKRRLDLPLVLLIVGALCIGCFSIGYERAKIAYVGGLILWETPSSPGSVVIWCILQYPETISPVEARAKSCMLYLEEMS</sequence>
<keyword evidence="2" id="KW-1133">Transmembrane helix</keyword>
<name>A0ABR2Q610_9ROSI</name>
<reference evidence="3 4" key="1">
    <citation type="journal article" date="2024" name="G3 (Bethesda)">
        <title>Genome assembly of Hibiscus sabdariffa L. provides insights into metabolisms of medicinal natural products.</title>
        <authorList>
            <person name="Kim T."/>
        </authorList>
    </citation>
    <scope>NUCLEOTIDE SEQUENCE [LARGE SCALE GENOMIC DNA]</scope>
    <source>
        <strain evidence="3">TK-2024</strain>
        <tissue evidence="3">Old leaves</tissue>
    </source>
</reference>
<evidence type="ECO:0000313" key="3">
    <source>
        <dbReference type="EMBL" id="KAK8995911.1"/>
    </source>
</evidence>
<dbReference type="EMBL" id="JBBPBN010000045">
    <property type="protein sequence ID" value="KAK8995911.1"/>
    <property type="molecule type" value="Genomic_DNA"/>
</dbReference>
<evidence type="ECO:0000313" key="4">
    <source>
        <dbReference type="Proteomes" id="UP001396334"/>
    </source>
</evidence>
<organism evidence="3 4">
    <name type="scientific">Hibiscus sabdariffa</name>
    <name type="common">roselle</name>
    <dbReference type="NCBI Taxonomy" id="183260"/>
    <lineage>
        <taxon>Eukaryota</taxon>
        <taxon>Viridiplantae</taxon>
        <taxon>Streptophyta</taxon>
        <taxon>Embryophyta</taxon>
        <taxon>Tracheophyta</taxon>
        <taxon>Spermatophyta</taxon>
        <taxon>Magnoliopsida</taxon>
        <taxon>eudicotyledons</taxon>
        <taxon>Gunneridae</taxon>
        <taxon>Pentapetalae</taxon>
        <taxon>rosids</taxon>
        <taxon>malvids</taxon>
        <taxon>Malvales</taxon>
        <taxon>Malvaceae</taxon>
        <taxon>Malvoideae</taxon>
        <taxon>Hibiscus</taxon>
    </lineage>
</organism>
<feature type="coiled-coil region" evidence="1">
    <location>
        <begin position="34"/>
        <end position="75"/>
    </location>
</feature>
<keyword evidence="2" id="KW-0472">Membrane</keyword>
<dbReference type="PANTHER" id="PTHR48248">
    <property type="entry name" value="UVR DOMAIN-CONTAINING PROTEIN"/>
    <property type="match status" value="1"/>
</dbReference>
<dbReference type="Proteomes" id="UP001396334">
    <property type="component" value="Unassembled WGS sequence"/>
</dbReference>
<comment type="caution">
    <text evidence="3">The sequence shown here is derived from an EMBL/GenBank/DDBJ whole genome shotgun (WGS) entry which is preliminary data.</text>
</comment>
<accession>A0ABR2Q610</accession>
<dbReference type="PANTHER" id="PTHR48248:SF1">
    <property type="match status" value="1"/>
</dbReference>
<keyword evidence="2" id="KW-0812">Transmembrane</keyword>
<proteinExistence type="predicted"/>
<evidence type="ECO:0000256" key="2">
    <source>
        <dbReference type="SAM" id="Phobius"/>
    </source>
</evidence>
<feature type="transmembrane region" description="Helical" evidence="2">
    <location>
        <begin position="125"/>
        <end position="146"/>
    </location>
</feature>
<keyword evidence="4" id="KW-1185">Reference proteome</keyword>
<keyword evidence="1" id="KW-0175">Coiled coil</keyword>
<evidence type="ECO:0000256" key="1">
    <source>
        <dbReference type="SAM" id="Coils"/>
    </source>
</evidence>